<gene>
    <name evidence="2" type="ORF">CV019_00080</name>
</gene>
<organism evidence="2 3">
    <name type="scientific">Staphylococcus haemolyticus</name>
    <dbReference type="NCBI Taxonomy" id="1283"/>
    <lineage>
        <taxon>Bacteria</taxon>
        <taxon>Bacillati</taxon>
        <taxon>Bacillota</taxon>
        <taxon>Bacilli</taxon>
        <taxon>Bacillales</taxon>
        <taxon>Staphylococcaceae</taxon>
        <taxon>Staphylococcus</taxon>
    </lineage>
</organism>
<dbReference type="AlphaFoldDB" id="A0A7Z1SEN3"/>
<accession>A0A7Z1SEN3</accession>
<dbReference type="Proteomes" id="UP000238153">
    <property type="component" value="Unassembled WGS sequence"/>
</dbReference>
<reference evidence="2 3" key="1">
    <citation type="submission" date="2017-11" db="EMBL/GenBank/DDBJ databases">
        <authorList>
            <person name="Founou R.C."/>
            <person name="Founou L."/>
            <person name="Allam M."/>
            <person name="Ismail A."/>
            <person name="Essack S.Y."/>
        </authorList>
    </citation>
    <scope>NUCLEOTIDE SEQUENCE [LARGE SCALE GENOMIC DNA]</scope>
    <source>
        <strain evidence="2 3">G811N2B1</strain>
    </source>
</reference>
<feature type="compositionally biased region" description="Basic and acidic residues" evidence="1">
    <location>
        <begin position="37"/>
        <end position="69"/>
    </location>
</feature>
<evidence type="ECO:0000313" key="2">
    <source>
        <dbReference type="EMBL" id="PPJ81007.1"/>
    </source>
</evidence>
<sequence length="127" mass="13886">YEDRRFTERLSPAPILDGAGYRDLPAARPDDWAGQVRDADIRLSAHDDADERADAGGLEQARHPAHDIEPAVVIEPEGADPLGLGEDDGDQAAERRAMARVQQLGTVRTVYGLDAAWDRPDDLQLGF</sequence>
<protein>
    <submittedName>
        <fullName evidence="2">Conjugal transfer protein TraG</fullName>
    </submittedName>
</protein>
<feature type="region of interest" description="Disordered" evidence="1">
    <location>
        <begin position="1"/>
        <end position="92"/>
    </location>
</feature>
<dbReference type="EMBL" id="PGWX01000009">
    <property type="protein sequence ID" value="PPJ81007.1"/>
    <property type="molecule type" value="Genomic_DNA"/>
</dbReference>
<comment type="caution">
    <text evidence="2">The sequence shown here is derived from an EMBL/GenBank/DDBJ whole genome shotgun (WGS) entry which is preliminary data.</text>
</comment>
<proteinExistence type="predicted"/>
<evidence type="ECO:0000313" key="3">
    <source>
        <dbReference type="Proteomes" id="UP000238153"/>
    </source>
</evidence>
<name>A0A7Z1SEN3_STAHA</name>
<evidence type="ECO:0000256" key="1">
    <source>
        <dbReference type="SAM" id="MobiDB-lite"/>
    </source>
</evidence>
<feature type="non-terminal residue" evidence="2">
    <location>
        <position position="1"/>
    </location>
</feature>